<evidence type="ECO:0000313" key="13">
    <source>
        <dbReference type="EMBL" id="MFA9479915.1"/>
    </source>
</evidence>
<evidence type="ECO:0000256" key="3">
    <source>
        <dbReference type="ARBA" id="ARBA00022692"/>
    </source>
</evidence>
<dbReference type="NCBIfam" id="TIGR01511">
    <property type="entry name" value="ATPase-IB1_Cu"/>
    <property type="match status" value="1"/>
</dbReference>
<dbReference type="Gene3D" id="2.70.150.10">
    <property type="entry name" value="Calcium-transporting ATPase, cytoplasmic transduction domain A"/>
    <property type="match status" value="1"/>
</dbReference>
<dbReference type="InterPro" id="IPR001757">
    <property type="entry name" value="P_typ_ATPase"/>
</dbReference>
<dbReference type="Gene3D" id="3.30.70.100">
    <property type="match status" value="1"/>
</dbReference>
<dbReference type="PANTHER" id="PTHR43520:SF8">
    <property type="entry name" value="P-TYPE CU(+) TRANSPORTER"/>
    <property type="match status" value="1"/>
</dbReference>
<keyword evidence="4 10" id="KW-0479">Metal-binding</keyword>
<gene>
    <name evidence="13" type="ORF">ACERK3_16650</name>
</gene>
<feature type="transmembrane region" description="Helical" evidence="10">
    <location>
        <begin position="134"/>
        <end position="157"/>
    </location>
</feature>
<dbReference type="Gene3D" id="3.40.1110.10">
    <property type="entry name" value="Calcium-transporting ATPase, cytoplasmic domain N"/>
    <property type="match status" value="1"/>
</dbReference>
<dbReference type="PROSITE" id="PS01047">
    <property type="entry name" value="HMA_1"/>
    <property type="match status" value="1"/>
</dbReference>
<keyword evidence="9 10" id="KW-0472">Membrane</keyword>
<dbReference type="SUPFAM" id="SSF56784">
    <property type="entry name" value="HAD-like"/>
    <property type="match status" value="1"/>
</dbReference>
<dbReference type="SUPFAM" id="SSF81653">
    <property type="entry name" value="Calcium ATPase, transduction domain A"/>
    <property type="match status" value="1"/>
</dbReference>
<dbReference type="PRINTS" id="PR00943">
    <property type="entry name" value="CUATPASE"/>
</dbReference>
<dbReference type="SUPFAM" id="SSF55008">
    <property type="entry name" value="HMA, heavy metal-associated domain"/>
    <property type="match status" value="1"/>
</dbReference>
<dbReference type="PROSITE" id="PS00154">
    <property type="entry name" value="ATPASE_E1_E2"/>
    <property type="match status" value="1"/>
</dbReference>
<dbReference type="SFLD" id="SFLDS00003">
    <property type="entry name" value="Haloacid_Dehalogenase"/>
    <property type="match status" value="1"/>
</dbReference>
<dbReference type="Pfam" id="PF00403">
    <property type="entry name" value="HMA"/>
    <property type="match status" value="1"/>
</dbReference>
<keyword evidence="3 10" id="KW-0812">Transmembrane</keyword>
<dbReference type="PROSITE" id="PS50846">
    <property type="entry name" value="HMA_2"/>
    <property type="match status" value="1"/>
</dbReference>
<dbReference type="Pfam" id="PF00702">
    <property type="entry name" value="Hydrolase"/>
    <property type="match status" value="1"/>
</dbReference>
<evidence type="ECO:0000259" key="12">
    <source>
        <dbReference type="PROSITE" id="PS50846"/>
    </source>
</evidence>
<dbReference type="InterPro" id="IPR023298">
    <property type="entry name" value="ATPase_P-typ_TM_dom_sf"/>
</dbReference>
<keyword evidence="8 10" id="KW-1133">Transmembrane helix</keyword>
<organism evidence="13 14">
    <name type="scientific">Natronomicrosphaera hydrolytica</name>
    <dbReference type="NCBI Taxonomy" id="3242702"/>
    <lineage>
        <taxon>Bacteria</taxon>
        <taxon>Pseudomonadati</taxon>
        <taxon>Planctomycetota</taxon>
        <taxon>Phycisphaerae</taxon>
        <taxon>Phycisphaerales</taxon>
        <taxon>Phycisphaeraceae</taxon>
        <taxon>Natronomicrosphaera</taxon>
    </lineage>
</organism>
<evidence type="ECO:0000256" key="5">
    <source>
        <dbReference type="ARBA" id="ARBA00022741"/>
    </source>
</evidence>
<reference evidence="13 14" key="1">
    <citation type="submission" date="2024-08" db="EMBL/GenBank/DDBJ databases">
        <title>Whole-genome sequencing of halo(alkali)philic microorganisms from hypersaline lakes.</title>
        <authorList>
            <person name="Sorokin D.Y."/>
            <person name="Merkel A.Y."/>
            <person name="Messina E."/>
            <person name="Yakimov M."/>
        </authorList>
    </citation>
    <scope>NUCLEOTIDE SEQUENCE [LARGE SCALE GENOMIC DNA]</scope>
    <source>
        <strain evidence="13 14">AB-hyl4</strain>
    </source>
</reference>
<feature type="transmembrane region" description="Helical" evidence="10">
    <location>
        <begin position="110"/>
        <end position="128"/>
    </location>
</feature>
<evidence type="ECO:0000313" key="14">
    <source>
        <dbReference type="Proteomes" id="UP001575105"/>
    </source>
</evidence>
<dbReference type="CDD" id="cd02094">
    <property type="entry name" value="P-type_ATPase_Cu-like"/>
    <property type="match status" value="1"/>
</dbReference>
<comment type="caution">
    <text evidence="13">The sequence shown here is derived from an EMBL/GenBank/DDBJ whole genome shotgun (WGS) entry which is preliminary data.</text>
</comment>
<dbReference type="EMBL" id="JBGUBD010000013">
    <property type="protein sequence ID" value="MFA9479915.1"/>
    <property type="molecule type" value="Genomic_DNA"/>
</dbReference>
<keyword evidence="7" id="KW-1278">Translocase</keyword>
<dbReference type="RefSeq" id="WP_425346841.1">
    <property type="nucleotide sequence ID" value="NZ_JBGUBD010000013.1"/>
</dbReference>
<protein>
    <submittedName>
        <fullName evidence="13">Heavy metal translocating P-type ATPase</fullName>
    </submittedName>
</protein>
<dbReference type="NCBIfam" id="TIGR01525">
    <property type="entry name" value="ATPase-IB_hvy"/>
    <property type="match status" value="1"/>
</dbReference>
<feature type="transmembrane region" description="Helical" evidence="10">
    <location>
        <begin position="169"/>
        <end position="188"/>
    </location>
</feature>
<dbReference type="InterPro" id="IPR027256">
    <property type="entry name" value="P-typ_ATPase_IB"/>
</dbReference>
<dbReference type="PANTHER" id="PTHR43520">
    <property type="entry name" value="ATP7, ISOFORM B"/>
    <property type="match status" value="1"/>
</dbReference>
<dbReference type="Proteomes" id="UP001575105">
    <property type="component" value="Unassembled WGS sequence"/>
</dbReference>
<dbReference type="SUPFAM" id="SSF81665">
    <property type="entry name" value="Calcium ATPase, transmembrane domain M"/>
    <property type="match status" value="1"/>
</dbReference>
<evidence type="ECO:0000256" key="9">
    <source>
        <dbReference type="ARBA" id="ARBA00023136"/>
    </source>
</evidence>
<accession>A0ABV4U8I3</accession>
<feature type="region of interest" description="Disordered" evidence="11">
    <location>
        <begin position="66"/>
        <end position="96"/>
    </location>
</feature>
<dbReference type="SFLD" id="SFLDF00027">
    <property type="entry name" value="p-type_atpase"/>
    <property type="match status" value="1"/>
</dbReference>
<dbReference type="InterPro" id="IPR017969">
    <property type="entry name" value="Heavy-metal-associated_CS"/>
</dbReference>
<evidence type="ECO:0000256" key="4">
    <source>
        <dbReference type="ARBA" id="ARBA00022723"/>
    </source>
</evidence>
<dbReference type="InterPro" id="IPR006121">
    <property type="entry name" value="HMA_dom"/>
</dbReference>
<feature type="transmembrane region" description="Helical" evidence="10">
    <location>
        <begin position="194"/>
        <end position="212"/>
    </location>
</feature>
<feature type="transmembrane region" description="Helical" evidence="10">
    <location>
        <begin position="685"/>
        <end position="705"/>
    </location>
</feature>
<dbReference type="InterPro" id="IPR023299">
    <property type="entry name" value="ATPase_P-typ_cyto_dom_N"/>
</dbReference>
<keyword evidence="5 10" id="KW-0547">Nucleotide-binding</keyword>
<dbReference type="Gene3D" id="3.40.50.1000">
    <property type="entry name" value="HAD superfamily/HAD-like"/>
    <property type="match status" value="1"/>
</dbReference>
<dbReference type="InterPro" id="IPR023214">
    <property type="entry name" value="HAD_sf"/>
</dbReference>
<dbReference type="InterPro" id="IPR044492">
    <property type="entry name" value="P_typ_ATPase_HD_dom"/>
</dbReference>
<dbReference type="InterPro" id="IPR008250">
    <property type="entry name" value="ATPase_P-typ_transduc_dom_A_sf"/>
</dbReference>
<dbReference type="CDD" id="cd00371">
    <property type="entry name" value="HMA"/>
    <property type="match status" value="1"/>
</dbReference>
<evidence type="ECO:0000256" key="1">
    <source>
        <dbReference type="ARBA" id="ARBA00004127"/>
    </source>
</evidence>
<dbReference type="SFLD" id="SFLDG00002">
    <property type="entry name" value="C1.7:_P-type_atpase_like"/>
    <property type="match status" value="1"/>
</dbReference>
<evidence type="ECO:0000256" key="7">
    <source>
        <dbReference type="ARBA" id="ARBA00022967"/>
    </source>
</evidence>
<feature type="compositionally biased region" description="Low complexity" evidence="11">
    <location>
        <begin position="78"/>
        <end position="91"/>
    </location>
</feature>
<comment type="subcellular location">
    <subcellularLocation>
        <location evidence="10">Cell membrane</location>
    </subcellularLocation>
    <subcellularLocation>
        <location evidence="1">Endomembrane system</location>
        <topology evidence="1">Multi-pass membrane protein</topology>
    </subcellularLocation>
</comment>
<dbReference type="PRINTS" id="PR00119">
    <property type="entry name" value="CATATPASE"/>
</dbReference>
<feature type="domain" description="HMA" evidence="12">
    <location>
        <begin position="2"/>
        <end position="68"/>
    </location>
</feature>
<evidence type="ECO:0000256" key="10">
    <source>
        <dbReference type="RuleBase" id="RU362081"/>
    </source>
</evidence>
<dbReference type="InterPro" id="IPR036163">
    <property type="entry name" value="HMA_dom_sf"/>
</dbReference>
<feature type="transmembrane region" description="Helical" evidence="10">
    <location>
        <begin position="371"/>
        <end position="394"/>
    </location>
</feature>
<keyword evidence="6 10" id="KW-0067">ATP-binding</keyword>
<feature type="transmembrane region" description="Helical" evidence="10">
    <location>
        <begin position="711"/>
        <end position="731"/>
    </location>
</feature>
<evidence type="ECO:0000256" key="11">
    <source>
        <dbReference type="SAM" id="MobiDB-lite"/>
    </source>
</evidence>
<evidence type="ECO:0000256" key="6">
    <source>
        <dbReference type="ARBA" id="ARBA00022840"/>
    </source>
</evidence>
<sequence>MKTTTFTVRGMHCASCVNHVERSLRKVAGVSEVSVNLPFEQASVEHDPAAASVDQLVDAVRDAGYEPEAPADDEDEPPGQADHAPGGAPSHAHAHGEDTAADSRAWRLRLLACGGLAVVVMLLGMLWMGSRTSAWLQLVLATPVQIVLGYPFYVGAWKALKQYRTDMDTLVALGTTVAFVYSAALVLFTDGTAVYFDTAVVILALIGVGRWLEARARGSAAAAIRELMQLQPHEATVIREGDEQVVPIEQVRTGDLVLVRPGERVPVDGVIQQGQSAVNQAMVTGESMPAELGPSDRVFAGTMNTTGSFRFEATATGGEMLLSRIVTMVKQAQASKAGIQRIVDQVAGVFVPVVVLIAIASLLGWGVFAGAWVYGMLALVAVLIVACPCALGLATPTAIMVGTGIGARSGILIKDAAALERAGRLTDIVLDKTGTLTEGRPTVTDVVSIGDASDGEPLRLAAAVERDSEHPLGRAIVAHARESGVDVPAVERFESITAGGVRGVVEGRSVIVGRLDTLRDAGVSIHGDVEQQLARLQGEAKTAVVVAVDGEPRGLIALADQPREGAREAVAALHKLGLRTVMLSGDNRATAEAIAKQLDIDDVIAEVLPTDKQAKVRELQQQRRVVAMVGDGINDAPALAAADIGIALGGGTDVAMEAGHVVLVGDNLSNLPRAIRLSRATMRRIVFGLFWAFIYNLTLIPIAAMGWLNPMYAAAAMALSSVSVVMNALYLRWSWRG</sequence>
<keyword evidence="10" id="KW-1003">Cell membrane</keyword>
<dbReference type="InterPro" id="IPR059000">
    <property type="entry name" value="ATPase_P-type_domA"/>
</dbReference>
<dbReference type="InterPro" id="IPR036412">
    <property type="entry name" value="HAD-like_sf"/>
</dbReference>
<keyword evidence="14" id="KW-1185">Reference proteome</keyword>
<dbReference type="NCBIfam" id="TIGR01494">
    <property type="entry name" value="ATPase_P-type"/>
    <property type="match status" value="1"/>
</dbReference>
<dbReference type="Pfam" id="PF00122">
    <property type="entry name" value="E1-E2_ATPase"/>
    <property type="match status" value="1"/>
</dbReference>
<evidence type="ECO:0000256" key="2">
    <source>
        <dbReference type="ARBA" id="ARBA00006024"/>
    </source>
</evidence>
<name>A0ABV4U8I3_9BACT</name>
<proteinExistence type="inferred from homology"/>
<feature type="transmembrane region" description="Helical" evidence="10">
    <location>
        <begin position="346"/>
        <end position="365"/>
    </location>
</feature>
<dbReference type="InterPro" id="IPR018303">
    <property type="entry name" value="ATPase_P-typ_P_site"/>
</dbReference>
<comment type="similarity">
    <text evidence="2 10">Belongs to the cation transport ATPase (P-type) (TC 3.A.3) family. Type IB subfamily.</text>
</comment>
<dbReference type="PROSITE" id="PS01229">
    <property type="entry name" value="COF_2"/>
    <property type="match status" value="1"/>
</dbReference>
<evidence type="ECO:0000256" key="8">
    <source>
        <dbReference type="ARBA" id="ARBA00022989"/>
    </source>
</evidence>